<proteinExistence type="predicted"/>
<feature type="transmembrane region" description="Helical" evidence="1">
    <location>
        <begin position="137"/>
        <end position="159"/>
    </location>
</feature>
<dbReference type="RefSeq" id="WP_284131406.1">
    <property type="nucleotide sequence ID" value="NZ_JASKYM010000001.1"/>
</dbReference>
<feature type="transmembrane region" description="Helical" evidence="1">
    <location>
        <begin position="225"/>
        <end position="247"/>
    </location>
</feature>
<dbReference type="EMBL" id="JASKYM010000001">
    <property type="protein sequence ID" value="MDK2562427.1"/>
    <property type="molecule type" value="Genomic_DNA"/>
</dbReference>
<evidence type="ECO:0000313" key="2">
    <source>
        <dbReference type="EMBL" id="MDK2562427.1"/>
    </source>
</evidence>
<feature type="transmembrane region" description="Helical" evidence="1">
    <location>
        <begin position="6"/>
        <end position="25"/>
    </location>
</feature>
<comment type="caution">
    <text evidence="2">The sequence shown here is derived from an EMBL/GenBank/DDBJ whole genome shotgun (WGS) entry which is preliminary data.</text>
</comment>
<dbReference type="Proteomes" id="UP001301012">
    <property type="component" value="Unassembled WGS sequence"/>
</dbReference>
<evidence type="ECO:0000313" key="3">
    <source>
        <dbReference type="Proteomes" id="UP001301012"/>
    </source>
</evidence>
<protein>
    <submittedName>
        <fullName evidence="2">DUF5692 family protein</fullName>
    </submittedName>
</protein>
<gene>
    <name evidence="2" type="ORF">QOZ84_02610</name>
</gene>
<keyword evidence="3" id="KW-1185">Reference proteome</keyword>
<evidence type="ECO:0000256" key="1">
    <source>
        <dbReference type="SAM" id="Phobius"/>
    </source>
</evidence>
<feature type="transmembrane region" description="Helical" evidence="1">
    <location>
        <begin position="171"/>
        <end position="188"/>
    </location>
</feature>
<keyword evidence="1" id="KW-1133">Transmembrane helix</keyword>
<name>A0ABT7E681_9FIRM</name>
<feature type="transmembrane region" description="Helical" evidence="1">
    <location>
        <begin position="65"/>
        <end position="84"/>
    </location>
</feature>
<keyword evidence="1" id="KW-0812">Transmembrane</keyword>
<feature type="transmembrane region" description="Helical" evidence="1">
    <location>
        <begin position="96"/>
        <end position="117"/>
    </location>
</feature>
<feature type="transmembrane region" description="Helical" evidence="1">
    <location>
        <begin position="194"/>
        <end position="213"/>
    </location>
</feature>
<keyword evidence="1" id="KW-0472">Membrane</keyword>
<accession>A0ABT7E681</accession>
<organism evidence="2 3">
    <name type="scientific">Romboutsia sedimentorum</name>
    <dbReference type="NCBI Taxonomy" id="1368474"/>
    <lineage>
        <taxon>Bacteria</taxon>
        <taxon>Bacillati</taxon>
        <taxon>Bacillota</taxon>
        <taxon>Clostridia</taxon>
        <taxon>Peptostreptococcales</taxon>
        <taxon>Peptostreptococcaceae</taxon>
        <taxon>Romboutsia</taxon>
    </lineage>
</organism>
<feature type="transmembrane region" description="Helical" evidence="1">
    <location>
        <begin position="34"/>
        <end position="53"/>
    </location>
</feature>
<dbReference type="Pfam" id="PF18948">
    <property type="entry name" value="DUF5692"/>
    <property type="match status" value="1"/>
</dbReference>
<feature type="transmembrane region" description="Helical" evidence="1">
    <location>
        <begin position="253"/>
        <end position="276"/>
    </location>
</feature>
<reference evidence="2 3" key="1">
    <citation type="submission" date="2023-05" db="EMBL/GenBank/DDBJ databases">
        <title>Rombocin, a short stable natural nisin variant, displays selective antimicrobial activity against Listeria monocytogenes and employs dual mode of action to kill target bacterial strains.</title>
        <authorList>
            <person name="Wambui J."/>
            <person name="Stephan R."/>
            <person name="Kuipers O.P."/>
        </authorList>
    </citation>
    <scope>NUCLEOTIDE SEQUENCE [LARGE SCALE GENOMIC DNA]</scope>
    <source>
        <strain evidence="2 3">RC002</strain>
    </source>
</reference>
<dbReference type="InterPro" id="IPR043747">
    <property type="entry name" value="DUF5692"/>
</dbReference>
<sequence>MFLFESIPWYCALMWFAVLGGLILFNEVTRKNKFVAIIFFVVLPIILPFTLWRKTAGPNSCVGSWFHWAKVYSAVAGCLCFMALRYSKNLSKNKYVLAFPAIILAINIVEAVVRDFQCYNFNGVVNGVMTIGGPWNIMNGIAGILNILTISGFVGIVISKDKDKDMLWPDQLWFWIIAYDIWNFAYVYNCVSDHSFYGGTGLLLACTISAFFIKKGAWLQHRAYTLAFWMMFAMSVPTFADSSIFAVKSSHNTTALFVVSALALAANILVFVYHFYKIFKYKRNPITGEVHFDLDAYKEVVKEDEVVVTNN</sequence>